<dbReference type="InterPro" id="IPR013087">
    <property type="entry name" value="Znf_C2H2_type"/>
</dbReference>
<dbReference type="Gene3D" id="3.30.160.60">
    <property type="entry name" value="Classic Zinc Finger"/>
    <property type="match status" value="2"/>
</dbReference>
<dbReference type="GO" id="GO:0000981">
    <property type="term" value="F:DNA-binding transcription factor activity, RNA polymerase II-specific"/>
    <property type="evidence" value="ECO:0007669"/>
    <property type="project" value="InterPro"/>
</dbReference>
<dbReference type="InterPro" id="IPR051059">
    <property type="entry name" value="VerF-like"/>
</dbReference>
<evidence type="ECO:0000256" key="1">
    <source>
        <dbReference type="ARBA" id="ARBA00004123"/>
    </source>
</evidence>
<dbReference type="HOGENOM" id="CLU_760701_0_0_1"/>
<feature type="region of interest" description="Disordered" evidence="8">
    <location>
        <begin position="189"/>
        <end position="227"/>
    </location>
</feature>
<dbReference type="SUPFAM" id="SSF57667">
    <property type="entry name" value="beta-beta-alpha zinc fingers"/>
    <property type="match status" value="1"/>
</dbReference>
<feature type="domain" description="C2H2-type" evidence="9">
    <location>
        <begin position="162"/>
        <end position="191"/>
    </location>
</feature>
<dbReference type="AlphaFoldDB" id="A0A059J0F5"/>
<dbReference type="OMA" id="IFHEPMV"/>
<keyword evidence="5" id="KW-0862">Zinc</keyword>
<keyword evidence="3" id="KW-0677">Repeat</keyword>
<evidence type="ECO:0000256" key="8">
    <source>
        <dbReference type="SAM" id="MobiDB-lite"/>
    </source>
</evidence>
<comment type="subcellular location">
    <subcellularLocation>
        <location evidence="1">Nucleus</location>
    </subcellularLocation>
</comment>
<evidence type="ECO:0000256" key="2">
    <source>
        <dbReference type="ARBA" id="ARBA00022723"/>
    </source>
</evidence>
<evidence type="ECO:0000313" key="10">
    <source>
        <dbReference type="EMBL" id="KDB21330.1"/>
    </source>
</evidence>
<feature type="compositionally biased region" description="Low complexity" evidence="8">
    <location>
        <begin position="214"/>
        <end position="227"/>
    </location>
</feature>
<feature type="region of interest" description="Disordered" evidence="8">
    <location>
        <begin position="81"/>
        <end position="105"/>
    </location>
</feature>
<dbReference type="OrthoDB" id="1405595at2759"/>
<name>A0A059J0F5_TRIIM</name>
<dbReference type="PANTHER" id="PTHR40626">
    <property type="entry name" value="MIP31509P"/>
    <property type="match status" value="1"/>
</dbReference>
<feature type="domain" description="C2H2-type" evidence="9">
    <location>
        <begin position="132"/>
        <end position="161"/>
    </location>
</feature>
<dbReference type="GO" id="GO:0005634">
    <property type="term" value="C:nucleus"/>
    <property type="evidence" value="ECO:0007669"/>
    <property type="project" value="UniProtKB-SubCell"/>
</dbReference>
<accession>A0A059J0F5</accession>
<proteinExistence type="predicted"/>
<dbReference type="SMART" id="SM00355">
    <property type="entry name" value="ZnF_C2H2"/>
    <property type="match status" value="2"/>
</dbReference>
<reference evidence="10 11" key="1">
    <citation type="submission" date="2014-02" db="EMBL/GenBank/DDBJ databases">
        <title>The Genome Sequence of Trichophyton interdigitale MR816.</title>
        <authorList>
            <consortium name="The Broad Institute Genomics Platform"/>
            <person name="Cuomo C.A."/>
            <person name="White T.C."/>
            <person name="Graser Y."/>
            <person name="Martinez-Rossi N."/>
            <person name="Heitman J."/>
            <person name="Young S.K."/>
            <person name="Zeng Q."/>
            <person name="Gargeya S."/>
            <person name="Abouelleil A."/>
            <person name="Alvarado L."/>
            <person name="Chapman S.B."/>
            <person name="Gainer-Dewar J."/>
            <person name="Goldberg J."/>
            <person name="Griggs A."/>
            <person name="Gujja S."/>
            <person name="Hansen M."/>
            <person name="Howarth C."/>
            <person name="Imamovic A."/>
            <person name="Larimer J."/>
            <person name="Martinez D."/>
            <person name="Murphy C."/>
            <person name="Pearson M.D."/>
            <person name="Persinoti G."/>
            <person name="Poon T."/>
            <person name="Priest M."/>
            <person name="Roberts A.D."/>
            <person name="Saif S."/>
            <person name="Shea T.D."/>
            <person name="Sykes S.N."/>
            <person name="Wortman J."/>
            <person name="Nusbaum C."/>
            <person name="Birren B."/>
        </authorList>
    </citation>
    <scope>NUCLEOTIDE SEQUENCE [LARGE SCALE GENOMIC DNA]</scope>
    <source>
        <strain evidence="10 11">MR816</strain>
    </source>
</reference>
<evidence type="ECO:0000256" key="7">
    <source>
        <dbReference type="PROSITE-ProRule" id="PRU00042"/>
    </source>
</evidence>
<dbReference type="PROSITE" id="PS00028">
    <property type="entry name" value="ZINC_FINGER_C2H2_1"/>
    <property type="match status" value="2"/>
</dbReference>
<dbReference type="GO" id="GO:0008270">
    <property type="term" value="F:zinc ion binding"/>
    <property type="evidence" value="ECO:0007669"/>
    <property type="project" value="UniProtKB-KW"/>
</dbReference>
<evidence type="ECO:0000256" key="6">
    <source>
        <dbReference type="ARBA" id="ARBA00023242"/>
    </source>
</evidence>
<protein>
    <recommendedName>
        <fullName evidence="9">C2H2-type domain-containing protein</fullName>
    </recommendedName>
</protein>
<evidence type="ECO:0000256" key="4">
    <source>
        <dbReference type="ARBA" id="ARBA00022771"/>
    </source>
</evidence>
<evidence type="ECO:0000313" key="11">
    <source>
        <dbReference type="Proteomes" id="UP000024533"/>
    </source>
</evidence>
<dbReference type="EMBL" id="AOKY01000559">
    <property type="protein sequence ID" value="KDB21330.1"/>
    <property type="molecule type" value="Genomic_DNA"/>
</dbReference>
<keyword evidence="4 7" id="KW-0863">Zinc-finger</keyword>
<keyword evidence="2" id="KW-0479">Metal-binding</keyword>
<dbReference type="PANTHER" id="PTHR40626:SF30">
    <property type="entry name" value="FINGER DOMAIN PROTEIN, PUTATIVE (AFU_ORTHOLOGUE AFUA_4G13600)-RELATED"/>
    <property type="match status" value="1"/>
</dbReference>
<evidence type="ECO:0000256" key="3">
    <source>
        <dbReference type="ARBA" id="ARBA00022737"/>
    </source>
</evidence>
<evidence type="ECO:0000259" key="9">
    <source>
        <dbReference type="PROSITE" id="PS50157"/>
    </source>
</evidence>
<dbReference type="InterPro" id="IPR036236">
    <property type="entry name" value="Znf_C2H2_sf"/>
</dbReference>
<comment type="caution">
    <text evidence="10">The sequence shown here is derived from an EMBL/GenBank/DDBJ whole genome shotgun (WGS) entry which is preliminary data.</text>
</comment>
<dbReference type="GO" id="GO:0000785">
    <property type="term" value="C:chromatin"/>
    <property type="evidence" value="ECO:0007669"/>
    <property type="project" value="TreeGrafter"/>
</dbReference>
<organism evidence="10 11">
    <name type="scientific">Trichophyton interdigitale (strain MR816)</name>
    <dbReference type="NCBI Taxonomy" id="1215338"/>
    <lineage>
        <taxon>Eukaryota</taxon>
        <taxon>Fungi</taxon>
        <taxon>Dikarya</taxon>
        <taxon>Ascomycota</taxon>
        <taxon>Pezizomycotina</taxon>
        <taxon>Eurotiomycetes</taxon>
        <taxon>Eurotiomycetidae</taxon>
        <taxon>Onygenales</taxon>
        <taxon>Arthrodermataceae</taxon>
        <taxon>Trichophyton</taxon>
    </lineage>
</organism>
<dbReference type="Pfam" id="PF00096">
    <property type="entry name" value="zf-C2H2"/>
    <property type="match status" value="1"/>
</dbReference>
<keyword evidence="6" id="KW-0539">Nucleus</keyword>
<evidence type="ECO:0000256" key="5">
    <source>
        <dbReference type="ARBA" id="ARBA00022833"/>
    </source>
</evidence>
<dbReference type="STRING" id="1215338.A0A059J0F5"/>
<dbReference type="PROSITE" id="PS50157">
    <property type="entry name" value="ZINC_FINGER_C2H2_2"/>
    <property type="match status" value="2"/>
</dbReference>
<dbReference type="Proteomes" id="UP000024533">
    <property type="component" value="Unassembled WGS sequence"/>
</dbReference>
<dbReference type="GO" id="GO:0000978">
    <property type="term" value="F:RNA polymerase II cis-regulatory region sequence-specific DNA binding"/>
    <property type="evidence" value="ECO:0007669"/>
    <property type="project" value="InterPro"/>
</dbReference>
<sequence>MDSPATAAATMDSTLSWSSPYTEAVPCSVPALTPLTMPLTPHTPLLTPTMVSPVDSTPFIGYCSPNLSVHRPTPMKLYRSRSEGTVGMPSTMTARKCAPKSQRRDNVNVSMPVTYTPATHRVSKAKKGKRVHACQFPGCSKVFTRAEHRRRHELNHNPQATFVCTINGCGKGFHRSDLLSRHMEKHEQDVLSTKPTIGHKRRISQISDASDAIPMSSPSVPVPHSVPNSAQIPPVTPELHSLQATHSPYLNTQLLSPPYWTSFRRASDPSIGYSSITYSAGDESSLFSSPECSRSPSSDSSHGAHFPFSTSHITGIGIFHEPMVDPTIMGNSLPYDSSFGGFQAVDSTVAQTSPLVTLLGDDDSTRTCNLPMTWPEAHGYPCDVNLLPPSESIQPIVDWA</sequence>
<keyword evidence="11" id="KW-1185">Reference proteome</keyword>
<gene>
    <name evidence="10" type="ORF">H109_06737</name>
</gene>